<dbReference type="InterPro" id="IPR002347">
    <property type="entry name" value="SDR_fam"/>
</dbReference>
<accession>A0ABV2B1X8</accession>
<dbReference type="Pfam" id="PF13561">
    <property type="entry name" value="adh_short_C2"/>
    <property type="match status" value="1"/>
</dbReference>
<dbReference type="InterPro" id="IPR020904">
    <property type="entry name" value="Sc_DH/Rdtase_CS"/>
</dbReference>
<dbReference type="Gene3D" id="3.40.50.720">
    <property type="entry name" value="NAD(P)-binding Rossmann-like Domain"/>
    <property type="match status" value="1"/>
</dbReference>
<dbReference type="PRINTS" id="PR00080">
    <property type="entry name" value="SDRFAMILY"/>
</dbReference>
<feature type="compositionally biased region" description="Basic and acidic residues" evidence="3">
    <location>
        <begin position="211"/>
        <end position="224"/>
    </location>
</feature>
<protein>
    <submittedName>
        <fullName evidence="4">3-oxoacyl-ACP reductase</fullName>
    </submittedName>
</protein>
<name>A0ABV2B1X8_9GAMM</name>
<dbReference type="Proteomes" id="UP001460888">
    <property type="component" value="Unassembled WGS sequence"/>
</dbReference>
<feature type="region of interest" description="Disordered" evidence="3">
    <location>
        <begin position="199"/>
        <end position="224"/>
    </location>
</feature>
<reference evidence="4 5" key="1">
    <citation type="submission" date="2013-03" db="EMBL/GenBank/DDBJ databases">
        <title>Salinisphaera dokdonensis CL-ES53 Genome Sequencing.</title>
        <authorList>
            <person name="Li C."/>
            <person name="Lai Q."/>
            <person name="Shao Z."/>
        </authorList>
    </citation>
    <scope>NUCLEOTIDE SEQUENCE [LARGE SCALE GENOMIC DNA]</scope>
    <source>
        <strain evidence="4 5">CL-ES53</strain>
    </source>
</reference>
<evidence type="ECO:0000256" key="3">
    <source>
        <dbReference type="SAM" id="MobiDB-lite"/>
    </source>
</evidence>
<dbReference type="InterPro" id="IPR036291">
    <property type="entry name" value="NAD(P)-bd_dom_sf"/>
</dbReference>
<evidence type="ECO:0000313" key="5">
    <source>
        <dbReference type="Proteomes" id="UP001460888"/>
    </source>
</evidence>
<sequence length="262" mass="27346">MTTAHDPDSNSPVALVTGAGRGIGRAVTRRLLNDGYHVGALDQDAGALADLQTGLDAGVRLHCQTLVADVADESAVQSAIEQLVATRGHLDVLVNNAGIADPFNGPIESLSLADWNRVIGTNLTGFFLCAKHAAPLLRQRHGCIVNMASSRAYQSEADTEAYAASKGGISALTHALSISLGPDVRVNAVAPGWIDVRDEQPGAQTPSSLRAVDHEQHPGGRVGRGDDIAGVVAFLCGRDAAFITGQTLVADGGMTRKMIYQH</sequence>
<evidence type="ECO:0000313" key="4">
    <source>
        <dbReference type="EMBL" id="MES1929902.1"/>
    </source>
</evidence>
<dbReference type="EMBL" id="APND01000003">
    <property type="protein sequence ID" value="MES1929902.1"/>
    <property type="molecule type" value="Genomic_DNA"/>
</dbReference>
<proteinExistence type="inferred from homology"/>
<gene>
    <name evidence="4" type="ORF">SADO_11619</name>
</gene>
<keyword evidence="5" id="KW-1185">Reference proteome</keyword>
<comment type="caution">
    <text evidence="4">The sequence shown here is derived from an EMBL/GenBank/DDBJ whole genome shotgun (WGS) entry which is preliminary data.</text>
</comment>
<organism evidence="4 5">
    <name type="scientific">Salinisphaera dokdonensis CL-ES53</name>
    <dbReference type="NCBI Taxonomy" id="1304272"/>
    <lineage>
        <taxon>Bacteria</taxon>
        <taxon>Pseudomonadati</taxon>
        <taxon>Pseudomonadota</taxon>
        <taxon>Gammaproteobacteria</taxon>
        <taxon>Salinisphaerales</taxon>
        <taxon>Salinisphaeraceae</taxon>
        <taxon>Salinisphaera</taxon>
    </lineage>
</organism>
<evidence type="ECO:0000256" key="2">
    <source>
        <dbReference type="ARBA" id="ARBA00023002"/>
    </source>
</evidence>
<dbReference type="PRINTS" id="PR00081">
    <property type="entry name" value="GDHRDH"/>
</dbReference>
<keyword evidence="2" id="KW-0560">Oxidoreductase</keyword>
<dbReference type="RefSeq" id="WP_353111575.1">
    <property type="nucleotide sequence ID" value="NZ_APND01000003.1"/>
</dbReference>
<evidence type="ECO:0000256" key="1">
    <source>
        <dbReference type="ARBA" id="ARBA00006484"/>
    </source>
</evidence>
<dbReference type="PANTHER" id="PTHR43639">
    <property type="entry name" value="OXIDOREDUCTASE, SHORT-CHAIN DEHYDROGENASE/REDUCTASE FAMILY (AFU_ORTHOLOGUE AFUA_5G02870)"/>
    <property type="match status" value="1"/>
</dbReference>
<dbReference type="PANTHER" id="PTHR43639:SF1">
    <property type="entry name" value="SHORT-CHAIN DEHYDROGENASE_REDUCTASE FAMILY PROTEIN"/>
    <property type="match status" value="1"/>
</dbReference>
<dbReference type="SUPFAM" id="SSF51735">
    <property type="entry name" value="NAD(P)-binding Rossmann-fold domains"/>
    <property type="match status" value="1"/>
</dbReference>
<comment type="similarity">
    <text evidence="1">Belongs to the short-chain dehydrogenases/reductases (SDR) family.</text>
</comment>
<dbReference type="PROSITE" id="PS00061">
    <property type="entry name" value="ADH_SHORT"/>
    <property type="match status" value="1"/>
</dbReference>